<name>A0A6C0ILJ5_9ZZZZ</name>
<evidence type="ECO:0000256" key="1">
    <source>
        <dbReference type="SAM" id="MobiDB-lite"/>
    </source>
</evidence>
<sequence length="137" mass="15846">MDQRLRELGVSSNNIHSNKPAMMSDGRQGCSWLSEPVVDMHMKESANIRSNWDYRKYLTSNATQIMSQSMTNEMYNNVNNISMAPGTNVQTPYNFKNLEDRTQVRPNTFSSDLKQMYLSRNEQQAKMYTPTMYTGSH</sequence>
<evidence type="ECO:0000313" key="2">
    <source>
        <dbReference type="EMBL" id="QHT93306.1"/>
    </source>
</evidence>
<proteinExistence type="predicted"/>
<dbReference type="EMBL" id="MN740207">
    <property type="protein sequence ID" value="QHT93306.1"/>
    <property type="molecule type" value="Genomic_DNA"/>
</dbReference>
<accession>A0A6C0ILJ5</accession>
<reference evidence="2" key="1">
    <citation type="journal article" date="2020" name="Nature">
        <title>Giant virus diversity and host interactions through global metagenomics.</title>
        <authorList>
            <person name="Schulz F."/>
            <person name="Roux S."/>
            <person name="Paez-Espino D."/>
            <person name="Jungbluth S."/>
            <person name="Walsh D.A."/>
            <person name="Denef V.J."/>
            <person name="McMahon K.D."/>
            <person name="Konstantinidis K.T."/>
            <person name="Eloe-Fadrosh E.A."/>
            <person name="Kyrpides N.C."/>
            <person name="Woyke T."/>
        </authorList>
    </citation>
    <scope>NUCLEOTIDE SEQUENCE</scope>
    <source>
        <strain evidence="2">GVMAG-M-3300024252-29</strain>
    </source>
</reference>
<feature type="region of interest" description="Disordered" evidence="1">
    <location>
        <begin position="1"/>
        <end position="27"/>
    </location>
</feature>
<protein>
    <submittedName>
        <fullName evidence="2">Uncharacterized protein</fullName>
    </submittedName>
</protein>
<organism evidence="2">
    <name type="scientific">viral metagenome</name>
    <dbReference type="NCBI Taxonomy" id="1070528"/>
    <lineage>
        <taxon>unclassified sequences</taxon>
        <taxon>metagenomes</taxon>
        <taxon>organismal metagenomes</taxon>
    </lineage>
</organism>
<dbReference type="AlphaFoldDB" id="A0A6C0ILJ5"/>